<keyword evidence="2" id="KW-1185">Reference proteome</keyword>
<reference evidence="1 2" key="1">
    <citation type="journal article" date="2024" name="G3 (Bethesda)">
        <title>Genome assembly of Hibiscus sabdariffa L. provides insights into metabolisms of medicinal natural products.</title>
        <authorList>
            <person name="Kim T."/>
        </authorList>
    </citation>
    <scope>NUCLEOTIDE SEQUENCE [LARGE SCALE GENOMIC DNA]</scope>
    <source>
        <strain evidence="1">TK-2024</strain>
        <tissue evidence="1">Old leaves</tissue>
    </source>
</reference>
<evidence type="ECO:0000313" key="2">
    <source>
        <dbReference type="Proteomes" id="UP001472677"/>
    </source>
</evidence>
<organism evidence="1 2">
    <name type="scientific">Hibiscus sabdariffa</name>
    <name type="common">roselle</name>
    <dbReference type="NCBI Taxonomy" id="183260"/>
    <lineage>
        <taxon>Eukaryota</taxon>
        <taxon>Viridiplantae</taxon>
        <taxon>Streptophyta</taxon>
        <taxon>Embryophyta</taxon>
        <taxon>Tracheophyta</taxon>
        <taxon>Spermatophyta</taxon>
        <taxon>Magnoliopsida</taxon>
        <taxon>eudicotyledons</taxon>
        <taxon>Gunneridae</taxon>
        <taxon>Pentapetalae</taxon>
        <taxon>rosids</taxon>
        <taxon>malvids</taxon>
        <taxon>Malvales</taxon>
        <taxon>Malvaceae</taxon>
        <taxon>Malvoideae</taxon>
        <taxon>Hibiscus</taxon>
    </lineage>
</organism>
<proteinExistence type="predicted"/>
<sequence length="279" mass="30531">MKWKESSKSNTLDSDQFEPDQSGLSQEEEDNLSKAMLHLLAHGNDYIYPPASSCSFGFPADDHALWFWAYYNVDKVVQGPCAIGSESAAIVKKWSLFDQSLNFFLSGERDGKIIVQSPREVLVNGAKQWSNALIANFLSKSPPLYVFQRTADKLWSRKGSMVIRFLAPEEKYSRKCVVQTDVGTKDVDALNSSSGTPDVDIGNVGGSVIYEDNVVQANVVQPVDQGIKLVEIEGGINPVDAIGFSAAVSNNVVSIESTICVPCVEVKSVTLLFLLRSLL</sequence>
<dbReference type="EMBL" id="JBBPBM010000191">
    <property type="protein sequence ID" value="KAK8501407.1"/>
    <property type="molecule type" value="Genomic_DNA"/>
</dbReference>
<comment type="caution">
    <text evidence="1">The sequence shown here is derived from an EMBL/GenBank/DDBJ whole genome shotgun (WGS) entry which is preliminary data.</text>
</comment>
<evidence type="ECO:0000313" key="1">
    <source>
        <dbReference type="EMBL" id="KAK8501407.1"/>
    </source>
</evidence>
<gene>
    <name evidence="1" type="ORF">V6N12_047142</name>
</gene>
<accession>A0ABR2B3K1</accession>
<dbReference type="Proteomes" id="UP001472677">
    <property type="component" value="Unassembled WGS sequence"/>
</dbReference>
<protein>
    <submittedName>
        <fullName evidence="1">Uncharacterized protein</fullName>
    </submittedName>
</protein>
<name>A0ABR2B3K1_9ROSI</name>